<dbReference type="OMA" id="KKCVHIA"/>
<keyword evidence="8 18" id="KW-0547">Nucleotide-binding</keyword>
<keyword evidence="26" id="KW-1185">Reference proteome</keyword>
<dbReference type="SUPFAM" id="SSF56112">
    <property type="entry name" value="Protein kinase-like (PK-like)"/>
    <property type="match status" value="1"/>
</dbReference>
<evidence type="ECO:0000256" key="2">
    <source>
        <dbReference type="ARBA" id="ARBA00022475"/>
    </source>
</evidence>
<feature type="binding site" evidence="19">
    <location>
        <position position="524"/>
    </location>
    <ligand>
        <name>ATP</name>
        <dbReference type="ChEBI" id="CHEBI:30616"/>
    </ligand>
</feature>
<dbReference type="Pfam" id="PF00954">
    <property type="entry name" value="S_locus_glycop"/>
    <property type="match status" value="1"/>
</dbReference>
<protein>
    <recommendedName>
        <fullName evidence="18">Receptor-like serine/threonine-protein kinase</fullName>
        <ecNumber evidence="18">2.7.11.1</ecNumber>
    </recommendedName>
</protein>
<dbReference type="EnsemblPlants" id="AUR62014665-RA">
    <property type="protein sequence ID" value="AUR62014665-RA:cds"/>
    <property type="gene ID" value="AUR62014665"/>
</dbReference>
<evidence type="ECO:0000256" key="1">
    <source>
        <dbReference type="ARBA" id="ARBA00004251"/>
    </source>
</evidence>
<dbReference type="Gene3D" id="3.30.200.20">
    <property type="entry name" value="Phosphorylase Kinase, domain 1"/>
    <property type="match status" value="1"/>
</dbReference>
<evidence type="ECO:0000256" key="13">
    <source>
        <dbReference type="ARBA" id="ARBA00023157"/>
    </source>
</evidence>
<feature type="signal peptide" evidence="21">
    <location>
        <begin position="1"/>
        <end position="19"/>
    </location>
</feature>
<dbReference type="FunFam" id="1.10.510.10:FF:000060">
    <property type="entry name" value="G-type lectin S-receptor-like serine/threonine-protein kinase"/>
    <property type="match status" value="1"/>
</dbReference>
<name>A0A803LL18_CHEQI</name>
<feature type="domain" description="Apple" evidence="24">
    <location>
        <begin position="335"/>
        <end position="414"/>
    </location>
</feature>
<reference evidence="25" key="2">
    <citation type="submission" date="2021-03" db="UniProtKB">
        <authorList>
            <consortium name="EnsemblPlants"/>
        </authorList>
    </citation>
    <scope>IDENTIFICATION</scope>
</reference>
<feature type="domain" description="Bulb-type lectin" evidence="23">
    <location>
        <begin position="21"/>
        <end position="144"/>
    </location>
</feature>
<dbReference type="GO" id="GO:0005886">
    <property type="term" value="C:plasma membrane"/>
    <property type="evidence" value="ECO:0007669"/>
    <property type="project" value="UniProtKB-SubCell"/>
</dbReference>
<evidence type="ECO:0000259" key="22">
    <source>
        <dbReference type="PROSITE" id="PS50011"/>
    </source>
</evidence>
<keyword evidence="11 20" id="KW-1133">Transmembrane helix</keyword>
<dbReference type="FunFam" id="3.30.200.20:FF:000145">
    <property type="entry name" value="receptor-like serine/threonine-protein kinase SD1-8"/>
    <property type="match status" value="1"/>
</dbReference>
<dbReference type="InterPro" id="IPR000719">
    <property type="entry name" value="Prot_kinase_dom"/>
</dbReference>
<accession>A0A803LL18</accession>
<evidence type="ECO:0000256" key="15">
    <source>
        <dbReference type="ARBA" id="ARBA00023180"/>
    </source>
</evidence>
<dbReference type="InterPro" id="IPR000858">
    <property type="entry name" value="S_locus_glycoprot_dom"/>
</dbReference>
<keyword evidence="10 18" id="KW-0067">ATP-binding</keyword>
<dbReference type="GeneID" id="110693492"/>
<evidence type="ECO:0000256" key="16">
    <source>
        <dbReference type="ARBA" id="ARBA00047899"/>
    </source>
</evidence>
<evidence type="ECO:0000256" key="4">
    <source>
        <dbReference type="ARBA" id="ARBA00022536"/>
    </source>
</evidence>
<dbReference type="Pfam" id="PF07714">
    <property type="entry name" value="PK_Tyr_Ser-Thr"/>
    <property type="match status" value="1"/>
</dbReference>
<feature type="domain" description="Protein kinase" evidence="22">
    <location>
        <begin position="496"/>
        <end position="750"/>
    </location>
</feature>
<dbReference type="Pfam" id="PF08276">
    <property type="entry name" value="PAN_2"/>
    <property type="match status" value="1"/>
</dbReference>
<evidence type="ECO:0000256" key="12">
    <source>
        <dbReference type="ARBA" id="ARBA00023136"/>
    </source>
</evidence>
<dbReference type="InterPro" id="IPR024171">
    <property type="entry name" value="SRK-like_kinase"/>
</dbReference>
<comment type="catalytic activity">
    <reaction evidence="16 18">
        <text>L-threonyl-[protein] + ATP = O-phospho-L-threonyl-[protein] + ADP + H(+)</text>
        <dbReference type="Rhea" id="RHEA:46608"/>
        <dbReference type="Rhea" id="RHEA-COMP:11060"/>
        <dbReference type="Rhea" id="RHEA-COMP:11605"/>
        <dbReference type="ChEBI" id="CHEBI:15378"/>
        <dbReference type="ChEBI" id="CHEBI:30013"/>
        <dbReference type="ChEBI" id="CHEBI:30616"/>
        <dbReference type="ChEBI" id="CHEBI:61977"/>
        <dbReference type="ChEBI" id="CHEBI:456216"/>
        <dbReference type="EC" id="2.7.11.1"/>
    </reaction>
</comment>
<dbReference type="InterPro" id="IPR017441">
    <property type="entry name" value="Protein_kinase_ATP_BS"/>
</dbReference>
<dbReference type="OrthoDB" id="1934880at2759"/>
<dbReference type="InterPro" id="IPR036426">
    <property type="entry name" value="Bulb-type_lectin_dom_sf"/>
</dbReference>
<dbReference type="InterPro" id="IPR001480">
    <property type="entry name" value="Bulb-type_lectin_dom"/>
</dbReference>
<evidence type="ECO:0000256" key="20">
    <source>
        <dbReference type="SAM" id="Phobius"/>
    </source>
</evidence>
<keyword evidence="6 20" id="KW-0812">Transmembrane</keyword>
<evidence type="ECO:0000256" key="19">
    <source>
        <dbReference type="PROSITE-ProRule" id="PRU10141"/>
    </source>
</evidence>
<evidence type="ECO:0000313" key="25">
    <source>
        <dbReference type="EnsemblPlants" id="AUR62014665-RA:cds"/>
    </source>
</evidence>
<evidence type="ECO:0000256" key="8">
    <source>
        <dbReference type="ARBA" id="ARBA00022741"/>
    </source>
</evidence>
<evidence type="ECO:0000256" key="6">
    <source>
        <dbReference type="ARBA" id="ARBA00022692"/>
    </source>
</evidence>
<dbReference type="PIRSF" id="PIRSF000641">
    <property type="entry name" value="SRK"/>
    <property type="match status" value="1"/>
</dbReference>
<evidence type="ECO:0000313" key="26">
    <source>
        <dbReference type="Proteomes" id="UP000596660"/>
    </source>
</evidence>
<dbReference type="Gene3D" id="1.10.510.10">
    <property type="entry name" value="Transferase(Phosphotransferase) domain 1"/>
    <property type="match status" value="1"/>
</dbReference>
<keyword evidence="12 20" id="KW-0472">Membrane</keyword>
<dbReference type="InterPro" id="IPR008271">
    <property type="entry name" value="Ser/Thr_kinase_AS"/>
</dbReference>
<evidence type="ECO:0000256" key="3">
    <source>
        <dbReference type="ARBA" id="ARBA00022527"/>
    </source>
</evidence>
<dbReference type="AlphaFoldDB" id="A0A803LL18"/>
<sequence>MTALCALILLSCFMLKSSCTTDTINNTIFLKDPETIISKNNNFALGFFSPENSTKRYLGIWYHKPSVRDVIWVANKNKPLNDSPGILRISKDGNLEVQDNRNKILWSSNVSGLEGFDSPTAQIQDSGNLVLQSGGEILWQSFDHPTDSFLPNMKLSVTKSKNQKKALQSWKSPSDPSDGRFTAGIDTFSLPQLVIWDGDYPRWRSGPWNGNILIGVQFNFADFINAQLVVSNDKEGTITATYFYPNKSLLSTYMLNAEGIFTQIWWDDKTQKWEVEWQVPATECDIYGKCGAFGTCNSQQPTICQCLKGFQPKNISEWSNGNWSNGCLRTTNLQCEKRKGTDDGFLRLKMMKVPDNAEWRLGLNQDACRSQCLNNCSCLAYAYDNGVGCMTWSTSLIDVQEFSVGGVDLYLRLAHSELGINNKKKKVLAAVMGSIIGTMLIAVLLFFLWRQRAHQEDDKKRKEDNFMTSDDKKSNVKFEEIPLFKFETLAAATNNFHESNKLGRGGFGSVYKGKLEDGQEIAVKRLSRASTQGQEEFMNEVKVISKLQHRNLVRLLGCFVDEQEKMLVYEYMPNKSLDAILFVAKKQKNLDWKTRFNIIEGICRGLKYLHRDSRLRIIHRDLKASNILLDEELSPKISDFGMARIFGGDQDEANTRRVVGTYGYMSPEYAMEGLFSEKSDVFSFGVLLLEILSGKRNSIFSDEEHSWSLIGYAWKLWNEKNIMSLIDPELSEESEPGQEENIMRCAHVGLLCVQEFATDRPNVPTVISMLNGEISDLPYPKKPGFAHITQDITSSQHNFSTNYVSITDISGR</sequence>
<evidence type="ECO:0000256" key="7">
    <source>
        <dbReference type="ARBA" id="ARBA00022729"/>
    </source>
</evidence>
<dbReference type="InterPro" id="IPR011009">
    <property type="entry name" value="Kinase-like_dom_sf"/>
</dbReference>
<keyword evidence="9 18" id="KW-0418">Kinase</keyword>
<evidence type="ECO:0000256" key="11">
    <source>
        <dbReference type="ARBA" id="ARBA00022989"/>
    </source>
</evidence>
<dbReference type="Pfam" id="PF01453">
    <property type="entry name" value="B_lectin"/>
    <property type="match status" value="1"/>
</dbReference>
<evidence type="ECO:0000259" key="23">
    <source>
        <dbReference type="PROSITE" id="PS50927"/>
    </source>
</evidence>
<dbReference type="SMART" id="SM00108">
    <property type="entry name" value="B_lectin"/>
    <property type="match status" value="1"/>
</dbReference>
<dbReference type="CDD" id="cd01098">
    <property type="entry name" value="PAN_AP_plant"/>
    <property type="match status" value="1"/>
</dbReference>
<keyword evidence="2" id="KW-1003">Cell membrane</keyword>
<dbReference type="CDD" id="cd00028">
    <property type="entry name" value="B_lectin"/>
    <property type="match status" value="1"/>
</dbReference>
<feature type="chain" id="PRO_5030571306" description="Receptor-like serine/threonine-protein kinase" evidence="21">
    <location>
        <begin position="20"/>
        <end position="812"/>
    </location>
</feature>
<dbReference type="SMART" id="SM00473">
    <property type="entry name" value="PAN_AP"/>
    <property type="match status" value="1"/>
</dbReference>
<dbReference type="EC" id="2.7.11.1" evidence="18"/>
<evidence type="ECO:0000256" key="14">
    <source>
        <dbReference type="ARBA" id="ARBA00023170"/>
    </source>
</evidence>
<keyword evidence="15" id="KW-0325">Glycoprotein</keyword>
<dbReference type="PROSITE" id="PS50011">
    <property type="entry name" value="PROTEIN_KINASE_DOM"/>
    <property type="match status" value="1"/>
</dbReference>
<dbReference type="SUPFAM" id="SSF51110">
    <property type="entry name" value="alpha-D-mannose-specific plant lectins"/>
    <property type="match status" value="1"/>
</dbReference>
<keyword evidence="13" id="KW-1015">Disulfide bond</keyword>
<dbReference type="PANTHER" id="PTHR27002">
    <property type="entry name" value="RECEPTOR-LIKE SERINE/THREONINE-PROTEIN KINASE SD1-8"/>
    <property type="match status" value="1"/>
</dbReference>
<dbReference type="Proteomes" id="UP000596660">
    <property type="component" value="Unplaced"/>
</dbReference>
<evidence type="ECO:0000256" key="17">
    <source>
        <dbReference type="ARBA" id="ARBA00048679"/>
    </source>
</evidence>
<evidence type="ECO:0000256" key="18">
    <source>
        <dbReference type="PIRNR" id="PIRNR000641"/>
    </source>
</evidence>
<reference evidence="25" key="1">
    <citation type="journal article" date="2017" name="Nature">
        <title>The genome of Chenopodium quinoa.</title>
        <authorList>
            <person name="Jarvis D.E."/>
            <person name="Ho Y.S."/>
            <person name="Lightfoot D.J."/>
            <person name="Schmoeckel S.M."/>
            <person name="Li B."/>
            <person name="Borm T.J.A."/>
            <person name="Ohyanagi H."/>
            <person name="Mineta K."/>
            <person name="Michell C.T."/>
            <person name="Saber N."/>
            <person name="Kharbatia N.M."/>
            <person name="Rupper R.R."/>
            <person name="Sharp A.R."/>
            <person name="Dally N."/>
            <person name="Boughton B.A."/>
            <person name="Woo Y.H."/>
            <person name="Gao G."/>
            <person name="Schijlen E.G.W.M."/>
            <person name="Guo X."/>
            <person name="Momin A.A."/>
            <person name="Negrao S."/>
            <person name="Al-Babili S."/>
            <person name="Gehring C."/>
            <person name="Roessner U."/>
            <person name="Jung C."/>
            <person name="Murphy K."/>
            <person name="Arold S.T."/>
            <person name="Gojobori T."/>
            <person name="van der Linden C.G."/>
            <person name="van Loo E.N."/>
            <person name="Jellen E.N."/>
            <person name="Maughan P.J."/>
            <person name="Tester M."/>
        </authorList>
    </citation>
    <scope>NUCLEOTIDE SEQUENCE [LARGE SCALE GENOMIC DNA]</scope>
    <source>
        <strain evidence="25">cv. PI 614886</strain>
    </source>
</reference>
<comment type="similarity">
    <text evidence="18">Belongs to the protein kinase superfamily. Ser/Thr protein kinase family.</text>
</comment>
<evidence type="ECO:0000256" key="10">
    <source>
        <dbReference type="ARBA" id="ARBA00022840"/>
    </source>
</evidence>
<dbReference type="PROSITE" id="PS50927">
    <property type="entry name" value="BULB_LECTIN"/>
    <property type="match status" value="1"/>
</dbReference>
<keyword evidence="7 21" id="KW-0732">Signal</keyword>
<dbReference type="PANTHER" id="PTHR27002:SF1082">
    <property type="entry name" value="OS06G0693000 PROTEIN"/>
    <property type="match status" value="1"/>
</dbReference>
<gene>
    <name evidence="25" type="primary">LOC110693492</name>
</gene>
<proteinExistence type="inferred from homology"/>
<evidence type="ECO:0000256" key="9">
    <source>
        <dbReference type="ARBA" id="ARBA00022777"/>
    </source>
</evidence>
<dbReference type="KEGG" id="cqi:110693492"/>
<keyword evidence="4" id="KW-0245">EGF-like domain</keyword>
<dbReference type="Gramene" id="AUR62014665-RA">
    <property type="protein sequence ID" value="AUR62014665-RA:cds"/>
    <property type="gene ID" value="AUR62014665"/>
</dbReference>
<organism evidence="25 26">
    <name type="scientific">Chenopodium quinoa</name>
    <name type="common">Quinoa</name>
    <dbReference type="NCBI Taxonomy" id="63459"/>
    <lineage>
        <taxon>Eukaryota</taxon>
        <taxon>Viridiplantae</taxon>
        <taxon>Streptophyta</taxon>
        <taxon>Embryophyta</taxon>
        <taxon>Tracheophyta</taxon>
        <taxon>Spermatophyta</taxon>
        <taxon>Magnoliopsida</taxon>
        <taxon>eudicotyledons</taxon>
        <taxon>Gunneridae</taxon>
        <taxon>Pentapetalae</taxon>
        <taxon>Caryophyllales</taxon>
        <taxon>Chenopodiaceae</taxon>
        <taxon>Chenopodioideae</taxon>
        <taxon>Atripliceae</taxon>
        <taxon>Chenopodium</taxon>
    </lineage>
</organism>
<dbReference type="Gene3D" id="2.90.10.10">
    <property type="entry name" value="Bulb-type lectin domain"/>
    <property type="match status" value="1"/>
</dbReference>
<comment type="catalytic activity">
    <reaction evidence="17 18">
        <text>L-seryl-[protein] + ATP = O-phospho-L-seryl-[protein] + ADP + H(+)</text>
        <dbReference type="Rhea" id="RHEA:17989"/>
        <dbReference type="Rhea" id="RHEA-COMP:9863"/>
        <dbReference type="Rhea" id="RHEA-COMP:11604"/>
        <dbReference type="ChEBI" id="CHEBI:15378"/>
        <dbReference type="ChEBI" id="CHEBI:29999"/>
        <dbReference type="ChEBI" id="CHEBI:30616"/>
        <dbReference type="ChEBI" id="CHEBI:83421"/>
        <dbReference type="ChEBI" id="CHEBI:456216"/>
        <dbReference type="EC" id="2.7.11.1"/>
    </reaction>
</comment>
<dbReference type="GO" id="GO:0004674">
    <property type="term" value="F:protein serine/threonine kinase activity"/>
    <property type="evidence" value="ECO:0007669"/>
    <property type="project" value="UniProtKB-KW"/>
</dbReference>
<dbReference type="InterPro" id="IPR003609">
    <property type="entry name" value="Pan_app"/>
</dbReference>
<dbReference type="SMART" id="SM00220">
    <property type="entry name" value="S_TKc"/>
    <property type="match status" value="1"/>
</dbReference>
<keyword evidence="3 18" id="KW-0723">Serine/threonine-protein kinase</keyword>
<dbReference type="PROSITE" id="PS00107">
    <property type="entry name" value="PROTEIN_KINASE_ATP"/>
    <property type="match status" value="1"/>
</dbReference>
<evidence type="ECO:0000259" key="24">
    <source>
        <dbReference type="PROSITE" id="PS50948"/>
    </source>
</evidence>
<dbReference type="GO" id="GO:0005524">
    <property type="term" value="F:ATP binding"/>
    <property type="evidence" value="ECO:0007669"/>
    <property type="project" value="UniProtKB-UniRule"/>
</dbReference>
<feature type="transmembrane region" description="Helical" evidence="20">
    <location>
        <begin position="427"/>
        <end position="449"/>
    </location>
</feature>
<comment type="subcellular location">
    <subcellularLocation>
        <location evidence="1">Cell membrane</location>
        <topology evidence="1">Single-pass type I membrane protein</topology>
    </subcellularLocation>
</comment>
<dbReference type="CDD" id="cd14066">
    <property type="entry name" value="STKc_IRAK"/>
    <property type="match status" value="1"/>
</dbReference>
<dbReference type="GO" id="GO:0048544">
    <property type="term" value="P:recognition of pollen"/>
    <property type="evidence" value="ECO:0007669"/>
    <property type="project" value="InterPro"/>
</dbReference>
<keyword evidence="14" id="KW-0675">Receptor</keyword>
<dbReference type="RefSeq" id="XP_021726296.1">
    <property type="nucleotide sequence ID" value="XM_021870604.1"/>
</dbReference>
<keyword evidence="5 18" id="KW-0808">Transferase</keyword>
<evidence type="ECO:0000256" key="21">
    <source>
        <dbReference type="SAM" id="SignalP"/>
    </source>
</evidence>
<dbReference type="FunFam" id="2.90.10.10:FF:000001">
    <property type="entry name" value="G-type lectin S-receptor-like serine/threonine-protein kinase"/>
    <property type="match status" value="1"/>
</dbReference>
<dbReference type="PROSITE" id="PS50948">
    <property type="entry name" value="PAN"/>
    <property type="match status" value="1"/>
</dbReference>
<evidence type="ECO:0000256" key="5">
    <source>
        <dbReference type="ARBA" id="ARBA00022679"/>
    </source>
</evidence>
<dbReference type="InterPro" id="IPR001245">
    <property type="entry name" value="Ser-Thr/Tyr_kinase_cat_dom"/>
</dbReference>
<dbReference type="PROSITE" id="PS00108">
    <property type="entry name" value="PROTEIN_KINASE_ST"/>
    <property type="match status" value="1"/>
</dbReference>